<dbReference type="GeneID" id="63934573"/>
<evidence type="ECO:0000256" key="1">
    <source>
        <dbReference type="SAM" id="MobiDB-lite"/>
    </source>
</evidence>
<organism evidence="2 3">
    <name type="scientific">Staphylococcus saccharolyticus</name>
    <dbReference type="NCBI Taxonomy" id="33028"/>
    <lineage>
        <taxon>Bacteria</taxon>
        <taxon>Bacillati</taxon>
        <taxon>Bacillota</taxon>
        <taxon>Bacilli</taxon>
        <taxon>Bacillales</taxon>
        <taxon>Staphylococcaceae</taxon>
        <taxon>Staphylococcus</taxon>
    </lineage>
</organism>
<sequence length="122" mass="13446">MTQPASTQTSPQSTNKNSTQNEPVATSTVVEADNEEEEYDSSFEIPILYVTVWLDDQGNIIKDAVEDAKTPASGRQPVKIPGYRHYRTSISDGITKFLYKKVGTSTNSTDDANITHVTETKC</sequence>
<feature type="compositionally biased region" description="Polar residues" evidence="1">
    <location>
        <begin position="1"/>
        <end position="29"/>
    </location>
</feature>
<dbReference type="Proteomes" id="UP000255425">
    <property type="component" value="Unassembled WGS sequence"/>
</dbReference>
<dbReference type="InterPro" id="IPR027579">
    <property type="entry name" value="SSSPR51_Rpt"/>
</dbReference>
<evidence type="ECO:0000313" key="3">
    <source>
        <dbReference type="Proteomes" id="UP000255425"/>
    </source>
</evidence>
<feature type="region of interest" description="Disordered" evidence="1">
    <location>
        <begin position="1"/>
        <end position="40"/>
    </location>
</feature>
<dbReference type="AlphaFoldDB" id="A0A380H3X9"/>
<dbReference type="RefSeq" id="WP_115312985.1">
    <property type="nucleotide sequence ID" value="NZ_CP066042.1"/>
</dbReference>
<dbReference type="NCBIfam" id="TIGR04308">
    <property type="entry name" value="repeat_SSSPR51"/>
    <property type="match status" value="1"/>
</dbReference>
<accession>A0A380H3X9</accession>
<gene>
    <name evidence="2" type="ORF">NCTC11807_01064</name>
</gene>
<reference evidence="2 3" key="1">
    <citation type="submission" date="2018-06" db="EMBL/GenBank/DDBJ databases">
        <authorList>
            <consortium name="Pathogen Informatics"/>
            <person name="Doyle S."/>
        </authorList>
    </citation>
    <scope>NUCLEOTIDE SEQUENCE [LARGE SCALE GENOMIC DNA]</scope>
    <source>
        <strain evidence="2 3">NCTC11807</strain>
    </source>
</reference>
<protein>
    <submittedName>
        <fullName evidence="2">Cell wall surface anchor family protein</fullName>
    </submittedName>
</protein>
<proteinExistence type="predicted"/>
<name>A0A380H3X9_9STAP</name>
<evidence type="ECO:0000313" key="2">
    <source>
        <dbReference type="EMBL" id="SUM70123.1"/>
    </source>
</evidence>
<dbReference type="EMBL" id="UHDZ01000001">
    <property type="protein sequence ID" value="SUM70123.1"/>
    <property type="molecule type" value="Genomic_DNA"/>
</dbReference>
<keyword evidence="3" id="KW-1185">Reference proteome</keyword>